<name>A0A166D7C0_9AGAM</name>
<reference evidence="1 2" key="1">
    <citation type="journal article" date="2016" name="Mol. Biol. Evol.">
        <title>Comparative Genomics of Early-Diverging Mushroom-Forming Fungi Provides Insights into the Origins of Lignocellulose Decay Capabilities.</title>
        <authorList>
            <person name="Nagy L.G."/>
            <person name="Riley R."/>
            <person name="Tritt A."/>
            <person name="Adam C."/>
            <person name="Daum C."/>
            <person name="Floudas D."/>
            <person name="Sun H."/>
            <person name="Yadav J.S."/>
            <person name="Pangilinan J."/>
            <person name="Larsson K.H."/>
            <person name="Matsuura K."/>
            <person name="Barry K."/>
            <person name="Labutti K."/>
            <person name="Kuo R."/>
            <person name="Ohm R.A."/>
            <person name="Bhattacharya S.S."/>
            <person name="Shirouzu T."/>
            <person name="Yoshinaga Y."/>
            <person name="Martin F.M."/>
            <person name="Grigoriev I.V."/>
            <person name="Hibbett D.S."/>
        </authorList>
    </citation>
    <scope>NUCLEOTIDE SEQUENCE [LARGE SCALE GENOMIC DNA]</scope>
    <source>
        <strain evidence="1 2">CBS 109695</strain>
    </source>
</reference>
<dbReference type="EMBL" id="KV417618">
    <property type="protein sequence ID" value="KZP14397.1"/>
    <property type="molecule type" value="Genomic_DNA"/>
</dbReference>
<keyword evidence="2" id="KW-1185">Reference proteome</keyword>
<gene>
    <name evidence="1" type="ORF">FIBSPDRAFT_896645</name>
</gene>
<accession>A0A166D7C0</accession>
<organism evidence="1 2">
    <name type="scientific">Athelia psychrophila</name>
    <dbReference type="NCBI Taxonomy" id="1759441"/>
    <lineage>
        <taxon>Eukaryota</taxon>
        <taxon>Fungi</taxon>
        <taxon>Dikarya</taxon>
        <taxon>Basidiomycota</taxon>
        <taxon>Agaricomycotina</taxon>
        <taxon>Agaricomycetes</taxon>
        <taxon>Agaricomycetidae</taxon>
        <taxon>Atheliales</taxon>
        <taxon>Atheliaceae</taxon>
        <taxon>Athelia</taxon>
    </lineage>
</organism>
<dbReference type="AlphaFoldDB" id="A0A166D7C0"/>
<evidence type="ECO:0000313" key="2">
    <source>
        <dbReference type="Proteomes" id="UP000076532"/>
    </source>
</evidence>
<proteinExistence type="predicted"/>
<sequence>MIIFRADNCPLDFDIAAAFLVSAISHSERDLRPAFILAVLLHPGTALAFVPVHPGASKLDTDAFAVSPENSSHIALAIPALQRDQCILSPPDRICTANSLQSTLDSHRQHAFDADRYIRTQNMHLGCAGPDTRRRLHNIGTDVLCPILDGGCLWDTLCPRDHFGESHHAMQRLEDGILLNIEMPSPRQLDRRTYVAKGALAAFSLEITADGGRITLTSSHIATSCGKHARLKPPHFDIDSGRVAVEITHRVAHITTLTAWRNALFKS</sequence>
<dbReference type="Proteomes" id="UP000076532">
    <property type="component" value="Unassembled WGS sequence"/>
</dbReference>
<protein>
    <submittedName>
        <fullName evidence="1">Uncharacterized protein</fullName>
    </submittedName>
</protein>
<evidence type="ECO:0000313" key="1">
    <source>
        <dbReference type="EMBL" id="KZP14397.1"/>
    </source>
</evidence>